<gene>
    <name evidence="2" type="ORF">GUITHDRAFT_68923</name>
</gene>
<dbReference type="SUPFAM" id="SSF56112">
    <property type="entry name" value="Protein kinase-like (PK-like)"/>
    <property type="match status" value="1"/>
</dbReference>
<dbReference type="GO" id="GO:0004672">
    <property type="term" value="F:protein kinase activity"/>
    <property type="evidence" value="ECO:0007669"/>
    <property type="project" value="InterPro"/>
</dbReference>
<dbReference type="InterPro" id="IPR050167">
    <property type="entry name" value="Ser_Thr_protein_kinase"/>
</dbReference>
<dbReference type="GO" id="GO:0007165">
    <property type="term" value="P:signal transduction"/>
    <property type="evidence" value="ECO:0007669"/>
    <property type="project" value="TreeGrafter"/>
</dbReference>
<dbReference type="KEGG" id="gtt:GUITHDRAFT_68923"/>
<dbReference type="GO" id="GO:0005524">
    <property type="term" value="F:ATP binding"/>
    <property type="evidence" value="ECO:0007669"/>
    <property type="project" value="InterPro"/>
</dbReference>
<evidence type="ECO:0000259" key="1">
    <source>
        <dbReference type="PROSITE" id="PS50011"/>
    </source>
</evidence>
<reference evidence="4" key="2">
    <citation type="submission" date="2012-11" db="EMBL/GenBank/DDBJ databases">
        <authorList>
            <person name="Kuo A."/>
            <person name="Curtis B.A."/>
            <person name="Tanifuji G."/>
            <person name="Burki F."/>
            <person name="Gruber A."/>
            <person name="Irimia M."/>
            <person name="Maruyama S."/>
            <person name="Arias M.C."/>
            <person name="Ball S.G."/>
            <person name="Gile G.H."/>
            <person name="Hirakawa Y."/>
            <person name="Hopkins J.F."/>
            <person name="Rensing S.A."/>
            <person name="Schmutz J."/>
            <person name="Symeonidi A."/>
            <person name="Elias M."/>
            <person name="Eveleigh R.J."/>
            <person name="Herman E.K."/>
            <person name="Klute M.J."/>
            <person name="Nakayama T."/>
            <person name="Obornik M."/>
            <person name="Reyes-Prieto A."/>
            <person name="Armbrust E.V."/>
            <person name="Aves S.J."/>
            <person name="Beiko R.G."/>
            <person name="Coutinho P."/>
            <person name="Dacks J.B."/>
            <person name="Durnford D.G."/>
            <person name="Fast N.M."/>
            <person name="Green B.R."/>
            <person name="Grisdale C."/>
            <person name="Hempe F."/>
            <person name="Henrissat B."/>
            <person name="Hoppner M.P."/>
            <person name="Ishida K.-I."/>
            <person name="Kim E."/>
            <person name="Koreny L."/>
            <person name="Kroth P.G."/>
            <person name="Liu Y."/>
            <person name="Malik S.-B."/>
            <person name="Maier U.G."/>
            <person name="McRose D."/>
            <person name="Mock T."/>
            <person name="Neilson J.A."/>
            <person name="Onodera N.T."/>
            <person name="Poole A.M."/>
            <person name="Pritham E.J."/>
            <person name="Richards T.A."/>
            <person name="Rocap G."/>
            <person name="Roy S.W."/>
            <person name="Sarai C."/>
            <person name="Schaack S."/>
            <person name="Shirato S."/>
            <person name="Slamovits C.H."/>
            <person name="Spencer D.F."/>
            <person name="Suzuki S."/>
            <person name="Worden A.Z."/>
            <person name="Zauner S."/>
            <person name="Barry K."/>
            <person name="Bell C."/>
            <person name="Bharti A.K."/>
            <person name="Crow J.A."/>
            <person name="Grimwood J."/>
            <person name="Kramer R."/>
            <person name="Lindquist E."/>
            <person name="Lucas S."/>
            <person name="Salamov A."/>
            <person name="McFadden G.I."/>
            <person name="Lane C.E."/>
            <person name="Keeling P.J."/>
            <person name="Gray M.W."/>
            <person name="Grigoriev I.V."/>
            <person name="Archibald J.M."/>
        </authorList>
    </citation>
    <scope>NUCLEOTIDE SEQUENCE</scope>
    <source>
        <strain evidence="4">CCMP2712</strain>
    </source>
</reference>
<dbReference type="PANTHER" id="PTHR23257:SF958">
    <property type="entry name" value="SERINE_THREONINE-PROTEIN KINASE WNK4"/>
    <property type="match status" value="1"/>
</dbReference>
<evidence type="ECO:0000313" key="4">
    <source>
        <dbReference type="Proteomes" id="UP000011087"/>
    </source>
</evidence>
<sequence>MRKAFFREANNLFRIHHRNVIELVGAMVVDEEGNPCFLLVTELLRRPLTEYIEETMKPASESERRARGHVVMLGLAEGLAYLHSMRIIHRDITPQNIMLDDKDIPKLIDLGLSKDRKVANQAPTTKIAGTLDWMSPEKRRGEPSTTASDVYALGLVMMNVMTLETPPKSQEEREKLLKETSDKGVSGQVSLWCIHEDPSRRPTAATVAMSLTMDRDLCGGGEVLTGESKV</sequence>
<dbReference type="Pfam" id="PF00069">
    <property type="entry name" value="Pkinase"/>
    <property type="match status" value="1"/>
</dbReference>
<dbReference type="OMA" id="GRAKMID"/>
<protein>
    <recommendedName>
        <fullName evidence="1">Protein kinase domain-containing protein</fullName>
    </recommendedName>
</protein>
<dbReference type="HOGENOM" id="CLU_076480_0_0_1"/>
<dbReference type="AlphaFoldDB" id="L1JII8"/>
<feature type="domain" description="Protein kinase" evidence="1">
    <location>
        <begin position="1"/>
        <end position="213"/>
    </location>
</feature>
<dbReference type="STRING" id="905079.L1JII8"/>
<dbReference type="PROSITE" id="PS00109">
    <property type="entry name" value="PROTEIN_KINASE_TYR"/>
    <property type="match status" value="1"/>
</dbReference>
<dbReference type="RefSeq" id="XP_005834949.1">
    <property type="nucleotide sequence ID" value="XM_005834892.1"/>
</dbReference>
<dbReference type="EnsemblProtists" id="EKX47969">
    <property type="protein sequence ID" value="EKX47969"/>
    <property type="gene ID" value="GUITHDRAFT_68923"/>
</dbReference>
<dbReference type="InterPro" id="IPR000719">
    <property type="entry name" value="Prot_kinase_dom"/>
</dbReference>
<dbReference type="InterPro" id="IPR008266">
    <property type="entry name" value="Tyr_kinase_AS"/>
</dbReference>
<dbReference type="PIRSF" id="PIRSF000654">
    <property type="entry name" value="Integrin-linked_kinase"/>
    <property type="match status" value="1"/>
</dbReference>
<dbReference type="PROSITE" id="PS50011">
    <property type="entry name" value="PROTEIN_KINASE_DOM"/>
    <property type="match status" value="1"/>
</dbReference>
<dbReference type="GeneID" id="17304798"/>
<dbReference type="Proteomes" id="UP000011087">
    <property type="component" value="Unassembled WGS sequence"/>
</dbReference>
<dbReference type="GO" id="GO:0005737">
    <property type="term" value="C:cytoplasm"/>
    <property type="evidence" value="ECO:0007669"/>
    <property type="project" value="TreeGrafter"/>
</dbReference>
<reference evidence="2 4" key="1">
    <citation type="journal article" date="2012" name="Nature">
        <title>Algal genomes reveal evolutionary mosaicism and the fate of nucleomorphs.</title>
        <authorList>
            <consortium name="DOE Joint Genome Institute"/>
            <person name="Curtis B.A."/>
            <person name="Tanifuji G."/>
            <person name="Burki F."/>
            <person name="Gruber A."/>
            <person name="Irimia M."/>
            <person name="Maruyama S."/>
            <person name="Arias M.C."/>
            <person name="Ball S.G."/>
            <person name="Gile G.H."/>
            <person name="Hirakawa Y."/>
            <person name="Hopkins J.F."/>
            <person name="Kuo A."/>
            <person name="Rensing S.A."/>
            <person name="Schmutz J."/>
            <person name="Symeonidi A."/>
            <person name="Elias M."/>
            <person name="Eveleigh R.J."/>
            <person name="Herman E.K."/>
            <person name="Klute M.J."/>
            <person name="Nakayama T."/>
            <person name="Obornik M."/>
            <person name="Reyes-Prieto A."/>
            <person name="Armbrust E.V."/>
            <person name="Aves S.J."/>
            <person name="Beiko R.G."/>
            <person name="Coutinho P."/>
            <person name="Dacks J.B."/>
            <person name="Durnford D.G."/>
            <person name="Fast N.M."/>
            <person name="Green B.R."/>
            <person name="Grisdale C.J."/>
            <person name="Hempel F."/>
            <person name="Henrissat B."/>
            <person name="Hoppner M.P."/>
            <person name="Ishida K."/>
            <person name="Kim E."/>
            <person name="Koreny L."/>
            <person name="Kroth P.G."/>
            <person name="Liu Y."/>
            <person name="Malik S.B."/>
            <person name="Maier U.G."/>
            <person name="McRose D."/>
            <person name="Mock T."/>
            <person name="Neilson J.A."/>
            <person name="Onodera N.T."/>
            <person name="Poole A.M."/>
            <person name="Pritham E.J."/>
            <person name="Richards T.A."/>
            <person name="Rocap G."/>
            <person name="Roy S.W."/>
            <person name="Sarai C."/>
            <person name="Schaack S."/>
            <person name="Shirato S."/>
            <person name="Slamovits C.H."/>
            <person name="Spencer D.F."/>
            <person name="Suzuki S."/>
            <person name="Worden A.Z."/>
            <person name="Zauner S."/>
            <person name="Barry K."/>
            <person name="Bell C."/>
            <person name="Bharti A.K."/>
            <person name="Crow J.A."/>
            <person name="Grimwood J."/>
            <person name="Kramer R."/>
            <person name="Lindquist E."/>
            <person name="Lucas S."/>
            <person name="Salamov A."/>
            <person name="McFadden G.I."/>
            <person name="Lane C.E."/>
            <person name="Keeling P.J."/>
            <person name="Gray M.W."/>
            <person name="Grigoriev I.V."/>
            <person name="Archibald J.M."/>
        </authorList>
    </citation>
    <scope>NUCLEOTIDE SEQUENCE</scope>
    <source>
        <strain evidence="2 4">CCMP2712</strain>
    </source>
</reference>
<accession>L1JII8</accession>
<dbReference type="CDD" id="cd14014">
    <property type="entry name" value="STKc_PknB_like"/>
    <property type="match status" value="1"/>
</dbReference>
<keyword evidence="4" id="KW-1185">Reference proteome</keyword>
<proteinExistence type="predicted"/>
<dbReference type="PaxDb" id="55529-EKX47969"/>
<dbReference type="PANTHER" id="PTHR23257">
    <property type="entry name" value="SERINE-THREONINE PROTEIN KINASE"/>
    <property type="match status" value="1"/>
</dbReference>
<dbReference type="eggNOG" id="ENOG502RYA2">
    <property type="taxonomic scope" value="Eukaryota"/>
</dbReference>
<dbReference type="Gene3D" id="1.10.510.10">
    <property type="entry name" value="Transferase(Phosphotransferase) domain 1"/>
    <property type="match status" value="1"/>
</dbReference>
<reference evidence="3" key="3">
    <citation type="submission" date="2016-03" db="UniProtKB">
        <authorList>
            <consortium name="EnsemblProtists"/>
        </authorList>
    </citation>
    <scope>IDENTIFICATION</scope>
</reference>
<name>L1JII8_GUITC</name>
<dbReference type="InterPro" id="IPR011009">
    <property type="entry name" value="Kinase-like_dom_sf"/>
</dbReference>
<organism evidence="2">
    <name type="scientific">Guillardia theta (strain CCMP2712)</name>
    <name type="common">Cryptophyte</name>
    <dbReference type="NCBI Taxonomy" id="905079"/>
    <lineage>
        <taxon>Eukaryota</taxon>
        <taxon>Cryptophyceae</taxon>
        <taxon>Pyrenomonadales</taxon>
        <taxon>Geminigeraceae</taxon>
        <taxon>Guillardia</taxon>
    </lineage>
</organism>
<evidence type="ECO:0000313" key="2">
    <source>
        <dbReference type="EMBL" id="EKX47969.1"/>
    </source>
</evidence>
<dbReference type="OrthoDB" id="4062651at2759"/>
<evidence type="ECO:0000313" key="3">
    <source>
        <dbReference type="EnsemblProtists" id="EKX47969"/>
    </source>
</evidence>
<dbReference type="EMBL" id="JH992987">
    <property type="protein sequence ID" value="EKX47969.1"/>
    <property type="molecule type" value="Genomic_DNA"/>
</dbReference>